<reference evidence="2" key="1">
    <citation type="journal article" date="2012" name="Nat. Genet.">
        <title>Lifestyle transitions in plant pathogenic Colletotrichum fungi deciphered by genome and transcriptome analyses.</title>
        <authorList>
            <person name="O'Connell R.J."/>
            <person name="Thon M.R."/>
            <person name="Hacquard S."/>
            <person name="Amyotte S.G."/>
            <person name="Kleemann J."/>
            <person name="Torres M.F."/>
            <person name="Damm U."/>
            <person name="Buiate E.A."/>
            <person name="Epstein L."/>
            <person name="Alkan N."/>
            <person name="Altmueller J."/>
            <person name="Alvarado-Balderrama L."/>
            <person name="Bauser C.A."/>
            <person name="Becker C."/>
            <person name="Birren B.W."/>
            <person name="Chen Z."/>
            <person name="Choi J."/>
            <person name="Crouch J.A."/>
            <person name="Duvick J.P."/>
            <person name="Farman M.A."/>
            <person name="Gan P."/>
            <person name="Heiman D."/>
            <person name="Henrissat B."/>
            <person name="Howard R.J."/>
            <person name="Kabbage M."/>
            <person name="Koch C."/>
            <person name="Kracher B."/>
            <person name="Kubo Y."/>
            <person name="Law A.D."/>
            <person name="Lebrun M.-H."/>
            <person name="Lee Y.-H."/>
            <person name="Miyara I."/>
            <person name="Moore N."/>
            <person name="Neumann U."/>
            <person name="Nordstroem K."/>
            <person name="Panaccione D.G."/>
            <person name="Panstruga R."/>
            <person name="Place M."/>
            <person name="Proctor R.H."/>
            <person name="Prusky D."/>
            <person name="Rech G."/>
            <person name="Reinhardt R."/>
            <person name="Rollins J.A."/>
            <person name="Rounsley S."/>
            <person name="Schardl C.L."/>
            <person name="Schwartz D.C."/>
            <person name="Shenoy N."/>
            <person name="Shirasu K."/>
            <person name="Sikhakolli U.R."/>
            <person name="Stueber K."/>
            <person name="Sukno S.A."/>
            <person name="Sweigard J.A."/>
            <person name="Takano Y."/>
            <person name="Takahara H."/>
            <person name="Trail F."/>
            <person name="van der Does H.C."/>
            <person name="Voll L.M."/>
            <person name="Will I."/>
            <person name="Young S."/>
            <person name="Zeng Q."/>
            <person name="Zhang J."/>
            <person name="Zhou S."/>
            <person name="Dickman M.B."/>
            <person name="Schulze-Lefert P."/>
            <person name="Ver Loren van Themaat E."/>
            <person name="Ma L.-J."/>
            <person name="Vaillancourt L.J."/>
        </authorList>
    </citation>
    <scope>NUCLEOTIDE SEQUENCE [LARGE SCALE GENOMIC DNA]</scope>
    <source>
        <strain evidence="2">IMI 349063</strain>
    </source>
</reference>
<protein>
    <submittedName>
        <fullName evidence="1">Uncharacterized protein</fullName>
    </submittedName>
</protein>
<feature type="non-terminal residue" evidence="1">
    <location>
        <position position="1"/>
    </location>
</feature>
<dbReference type="HOGENOM" id="CLU_1820373_0_0_1"/>
<name>H1W1Y0_COLHI</name>
<evidence type="ECO:0000313" key="1">
    <source>
        <dbReference type="EMBL" id="CCF46493.1"/>
    </source>
</evidence>
<dbReference type="EMBL" id="CACQ02008747">
    <property type="protein sequence ID" value="CCF46493.1"/>
    <property type="molecule type" value="Genomic_DNA"/>
</dbReference>
<gene>
    <name evidence="1" type="ORF">CH063_15224</name>
</gene>
<dbReference type="Proteomes" id="UP000007174">
    <property type="component" value="Unassembled WGS sequence"/>
</dbReference>
<organism evidence="1 2">
    <name type="scientific">Colletotrichum higginsianum (strain IMI 349063)</name>
    <name type="common">Crucifer anthracnose fungus</name>
    <dbReference type="NCBI Taxonomy" id="759273"/>
    <lineage>
        <taxon>Eukaryota</taxon>
        <taxon>Fungi</taxon>
        <taxon>Dikarya</taxon>
        <taxon>Ascomycota</taxon>
        <taxon>Pezizomycotina</taxon>
        <taxon>Sordariomycetes</taxon>
        <taxon>Hypocreomycetidae</taxon>
        <taxon>Glomerellales</taxon>
        <taxon>Glomerellaceae</taxon>
        <taxon>Colletotrichum</taxon>
        <taxon>Colletotrichum destructivum species complex</taxon>
    </lineage>
</organism>
<dbReference type="AlphaFoldDB" id="H1W1Y0"/>
<accession>H1W1Y0</accession>
<sequence>RKSQRRRKAYRVAQIVNVGRVLHVSEPRHELLGSPEWTLCRERRSRRRGRGDGAILQDLSQVKRTGYVVVLDGLVAGQKYKDEDDARQRDCASRREQHVEPGRRAFLSDRVSGREEAEPVEGADNMQCGCVPVSSSLAYRCV</sequence>
<proteinExistence type="predicted"/>
<evidence type="ECO:0000313" key="2">
    <source>
        <dbReference type="Proteomes" id="UP000007174"/>
    </source>
</evidence>